<evidence type="ECO:0000259" key="9">
    <source>
        <dbReference type="Pfam" id="PF01364"/>
    </source>
</evidence>
<dbReference type="Gene3D" id="3.40.50.10390">
    <property type="entry name" value="Gingipain r, domain 1"/>
    <property type="match status" value="1"/>
</dbReference>
<dbReference type="STRING" id="1416779.SAMN05444409_3717"/>
<dbReference type="EMBL" id="FSRK01000003">
    <property type="protein sequence ID" value="SIO46917.1"/>
    <property type="molecule type" value="Genomic_DNA"/>
</dbReference>
<evidence type="ECO:0000256" key="5">
    <source>
        <dbReference type="ARBA" id="ARBA00022801"/>
    </source>
</evidence>
<evidence type="ECO:0000256" key="6">
    <source>
        <dbReference type="ARBA" id="ARBA00022837"/>
    </source>
</evidence>
<comment type="subcellular location">
    <subcellularLocation>
        <location evidence="1">Secreted</location>
    </subcellularLocation>
</comment>
<evidence type="ECO:0000256" key="4">
    <source>
        <dbReference type="ARBA" id="ARBA00022729"/>
    </source>
</evidence>
<dbReference type="Pfam" id="PF03785">
    <property type="entry name" value="Peptidase_C25_C"/>
    <property type="match status" value="1"/>
</dbReference>
<dbReference type="SUPFAM" id="SSF52129">
    <property type="entry name" value="Caspase-like"/>
    <property type="match status" value="1"/>
</dbReference>
<keyword evidence="4 8" id="KW-0732">Signal</keyword>
<accession>A0A1N6JS02</accession>
<feature type="domain" description="Secretion system C-terminal sorting" evidence="12">
    <location>
        <begin position="669"/>
        <end position="742"/>
    </location>
</feature>
<dbReference type="GO" id="GO:0046872">
    <property type="term" value="F:metal ion binding"/>
    <property type="evidence" value="ECO:0007669"/>
    <property type="project" value="UniProtKB-KW"/>
</dbReference>
<evidence type="ECO:0000256" key="7">
    <source>
        <dbReference type="ARBA" id="ARBA00023145"/>
    </source>
</evidence>
<dbReference type="Gene3D" id="3.40.50.1460">
    <property type="match status" value="1"/>
</dbReference>
<dbReference type="InterPro" id="IPR012600">
    <property type="entry name" value="Propeptide_C25"/>
</dbReference>
<proteinExistence type="predicted"/>
<dbReference type="InterPro" id="IPR026444">
    <property type="entry name" value="Secre_tail"/>
</dbReference>
<evidence type="ECO:0000256" key="8">
    <source>
        <dbReference type="SAM" id="SignalP"/>
    </source>
</evidence>
<keyword evidence="7" id="KW-0865">Zymogen</keyword>
<reference evidence="14" key="1">
    <citation type="submission" date="2016-11" db="EMBL/GenBank/DDBJ databases">
        <authorList>
            <person name="Varghese N."/>
            <person name="Submissions S."/>
        </authorList>
    </citation>
    <scope>NUCLEOTIDE SEQUENCE [LARGE SCALE GENOMIC DNA]</scope>
    <source>
        <strain evidence="14">DSM 27623</strain>
    </source>
</reference>
<dbReference type="Gene3D" id="2.60.40.3800">
    <property type="match status" value="1"/>
</dbReference>
<dbReference type="InterPro" id="IPR005536">
    <property type="entry name" value="Peptidase_C25_Ig-like_domain"/>
</dbReference>
<organism evidence="13 14">
    <name type="scientific">Epilithonimonas zeae</name>
    <dbReference type="NCBI Taxonomy" id="1416779"/>
    <lineage>
        <taxon>Bacteria</taxon>
        <taxon>Pseudomonadati</taxon>
        <taxon>Bacteroidota</taxon>
        <taxon>Flavobacteriia</taxon>
        <taxon>Flavobacteriales</taxon>
        <taxon>Weeksellaceae</taxon>
        <taxon>Chryseobacterium group</taxon>
        <taxon>Epilithonimonas</taxon>
    </lineage>
</organism>
<feature type="domain" description="Gingipain" evidence="9">
    <location>
        <begin position="229"/>
        <end position="568"/>
    </location>
</feature>
<dbReference type="InterPro" id="IPR014756">
    <property type="entry name" value="Ig_E-set"/>
</dbReference>
<dbReference type="InterPro" id="IPR001769">
    <property type="entry name" value="Gingipain"/>
</dbReference>
<dbReference type="GO" id="GO:0006508">
    <property type="term" value="P:proteolysis"/>
    <property type="evidence" value="ECO:0007669"/>
    <property type="project" value="InterPro"/>
</dbReference>
<gene>
    <name evidence="13" type="ORF">SAMN05444409_3717</name>
</gene>
<dbReference type="NCBIfam" id="TIGR04183">
    <property type="entry name" value="Por_Secre_tail"/>
    <property type="match status" value="1"/>
</dbReference>
<dbReference type="InterPro" id="IPR013783">
    <property type="entry name" value="Ig-like_fold"/>
</dbReference>
<dbReference type="AlphaFoldDB" id="A0A1N6JS02"/>
<evidence type="ECO:0000313" key="13">
    <source>
        <dbReference type="EMBL" id="SIO46917.1"/>
    </source>
</evidence>
<evidence type="ECO:0000256" key="1">
    <source>
        <dbReference type="ARBA" id="ARBA00004613"/>
    </source>
</evidence>
<feature type="signal peptide" evidence="8">
    <location>
        <begin position="1"/>
        <end position="21"/>
    </location>
</feature>
<keyword evidence="2" id="KW-0964">Secreted</keyword>
<dbReference type="GO" id="GO:0005576">
    <property type="term" value="C:extracellular region"/>
    <property type="evidence" value="ECO:0007669"/>
    <property type="project" value="UniProtKB-SubCell"/>
</dbReference>
<evidence type="ECO:0000259" key="12">
    <source>
        <dbReference type="Pfam" id="PF18962"/>
    </source>
</evidence>
<dbReference type="InterPro" id="IPR029031">
    <property type="entry name" value="Gingipain_N_sf"/>
</dbReference>
<dbReference type="Pfam" id="PF18962">
    <property type="entry name" value="Por_Secre_tail"/>
    <property type="match status" value="1"/>
</dbReference>
<keyword evidence="3" id="KW-0479">Metal-binding</keyword>
<evidence type="ECO:0000259" key="11">
    <source>
        <dbReference type="Pfam" id="PF08126"/>
    </source>
</evidence>
<dbReference type="SUPFAM" id="SSF81296">
    <property type="entry name" value="E set domains"/>
    <property type="match status" value="1"/>
</dbReference>
<protein>
    <submittedName>
        <fullName evidence="13">Gingipain R</fullName>
    </submittedName>
</protein>
<evidence type="ECO:0000259" key="10">
    <source>
        <dbReference type="Pfam" id="PF03785"/>
    </source>
</evidence>
<dbReference type="Pfam" id="PF08126">
    <property type="entry name" value="Propeptide_C25"/>
    <property type="match status" value="1"/>
</dbReference>
<dbReference type="RefSeq" id="WP_074236851.1">
    <property type="nucleotide sequence ID" value="NZ_FSRK01000003.1"/>
</dbReference>
<dbReference type="InterPro" id="IPR038490">
    <property type="entry name" value="Gingipain_propep_sf"/>
</dbReference>
<dbReference type="Gene3D" id="2.60.40.10">
    <property type="entry name" value="Immunoglobulins"/>
    <property type="match status" value="1"/>
</dbReference>
<evidence type="ECO:0000313" key="14">
    <source>
        <dbReference type="Proteomes" id="UP000185207"/>
    </source>
</evidence>
<dbReference type="Pfam" id="PF01364">
    <property type="entry name" value="Peptidase_C25"/>
    <property type="match status" value="1"/>
</dbReference>
<name>A0A1N6JS02_9FLAO</name>
<feature type="domain" description="Gingipain propeptide" evidence="11">
    <location>
        <begin position="23"/>
        <end position="213"/>
    </location>
</feature>
<dbReference type="OrthoDB" id="5294031at2"/>
<keyword evidence="14" id="KW-1185">Reference proteome</keyword>
<feature type="domain" description="Peptidase C25 Ig-like" evidence="10">
    <location>
        <begin position="579"/>
        <end position="652"/>
    </location>
</feature>
<evidence type="ECO:0000256" key="3">
    <source>
        <dbReference type="ARBA" id="ARBA00022723"/>
    </source>
</evidence>
<dbReference type="GO" id="GO:0004197">
    <property type="term" value="F:cysteine-type endopeptidase activity"/>
    <property type="evidence" value="ECO:0007669"/>
    <property type="project" value="InterPro"/>
</dbReference>
<dbReference type="InterPro" id="IPR029030">
    <property type="entry name" value="Caspase-like_dom_sf"/>
</dbReference>
<evidence type="ECO:0000256" key="2">
    <source>
        <dbReference type="ARBA" id="ARBA00022525"/>
    </source>
</evidence>
<keyword evidence="5" id="KW-0378">Hydrolase</keyword>
<feature type="chain" id="PRO_5012387700" evidence="8">
    <location>
        <begin position="22"/>
        <end position="743"/>
    </location>
</feature>
<sequence>MRKNVLFSSLILIFLSGNSFAQDFKLINSDNQNITVDFDLGHFEKTEKSINGKYYHTFSKQYSVLMSEAGNPAMPYFSKSIQLPEKGDFEYKIVYDSYEDIDNIDVVPSKGNLKRNTDPETIPYVFGDSYKKDNFFPGQLAKFGNPHILRNTRGVTFSIYPYQYNPVQRKLRIYKNLRVEVVLNNKKGTNEVTAKKADNTFFNDIYSKHYLNHITSNKYTPAKEEGDLLIITTPAFENQLSSLVSWKREKGIKTTVVNTTSTGTTDTTIKNYITNFYQSNPNLVYILLVGDSGDIPSHTYGNNGEQLWSDSYYGQFTNDYYPEAFVGRLSGNSVGIKTMTDRILEYEKNPLAGDWMKNAIGIGSNEGNGYGNDGEADYVHLRKIRTQLKDYGYQNVYEFYQGSQGGEDATGEPTPTMINNAMNAGIGLFNYTGHGDLNLMVTGNYTSTNVKQLKNNGMYPFVISVACNNGTFVGKTCLAEDLMSVSYNNSPAGSIATAASTILMAWAEPMETQDEMMNILTGAYENNKKETIGGLFYNSQIGMLESYNASPTAIEVMQTWVLFGDPSVVFRYDTTKDLELQHPNQIDSNTQTLTVACEETDAVISLTKNGNIIGSARSKDGSVVFDLSGIADGEALAITATKQNFKPYQATIEVKTLGVASFKKNGIGIYPIPAKDIVNLSWENNARPTKVLLYDLTGKLLQTINNNTADKKLQINVSKYPKGTYLLKYEIDNKAYSEKLIVE</sequence>
<dbReference type="Proteomes" id="UP000185207">
    <property type="component" value="Unassembled WGS sequence"/>
</dbReference>
<keyword evidence="6" id="KW-0106">Calcium</keyword>